<sequence length="236" mass="24227">MRTAGRDRTARWLLGGFLALSAVHLAGQLAGGGLLAQLTKPALMPVLAAWSAARGGPRSLVVALLFGCGGDTLLMLGGNGPFLAGMGCFAAGHVVYITAFARRGGLAAGRRTRAAAVLYGLGWATSLVTLGPSLGALRWPVAGYSLLLSTMALSAAGLSVHTCAGGALFLLSDSLIAAGLAHWPQLPRPEFWIMLTYLGGQYLLATGLVAARDVVPRGGNAPPRAHVEARVPPVQR</sequence>
<comment type="subcellular location">
    <subcellularLocation>
        <location evidence="1">Membrane</location>
        <topology evidence="1">Multi-pass membrane protein</topology>
    </subcellularLocation>
</comment>
<dbReference type="Proteomes" id="UP001220022">
    <property type="component" value="Unassembled WGS sequence"/>
</dbReference>
<keyword evidence="4 6" id="KW-1133">Transmembrane helix</keyword>
<evidence type="ECO:0000313" key="7">
    <source>
        <dbReference type="EMBL" id="MDF2256873.1"/>
    </source>
</evidence>
<proteinExistence type="inferred from homology"/>
<evidence type="ECO:0000256" key="2">
    <source>
        <dbReference type="ARBA" id="ARBA00007375"/>
    </source>
</evidence>
<accession>A0ABT5YZD2</accession>
<dbReference type="PANTHER" id="PTHR31885:SF6">
    <property type="entry name" value="GH04784P"/>
    <property type="match status" value="1"/>
</dbReference>
<comment type="similarity">
    <text evidence="2">Belongs to the TMEM86 family.</text>
</comment>
<protein>
    <submittedName>
        <fullName evidence="7">Lysoplasmalogenase</fullName>
    </submittedName>
</protein>
<keyword evidence="8" id="KW-1185">Reference proteome</keyword>
<dbReference type="RefSeq" id="WP_275813880.1">
    <property type="nucleotide sequence ID" value="NZ_BAAANM010000003.1"/>
</dbReference>
<evidence type="ECO:0000256" key="5">
    <source>
        <dbReference type="ARBA" id="ARBA00023136"/>
    </source>
</evidence>
<gene>
    <name evidence="7" type="ORF">P2L57_14435</name>
</gene>
<name>A0ABT5YZD2_9ACTN</name>
<feature type="transmembrane region" description="Helical" evidence="6">
    <location>
        <begin position="141"/>
        <end position="160"/>
    </location>
</feature>
<keyword evidence="5 6" id="KW-0472">Membrane</keyword>
<keyword evidence="3 6" id="KW-0812">Transmembrane</keyword>
<evidence type="ECO:0000256" key="4">
    <source>
        <dbReference type="ARBA" id="ARBA00022989"/>
    </source>
</evidence>
<comment type="caution">
    <text evidence="7">The sequence shown here is derived from an EMBL/GenBank/DDBJ whole genome shotgun (WGS) entry which is preliminary data.</text>
</comment>
<dbReference type="EMBL" id="JARHTQ010000008">
    <property type="protein sequence ID" value="MDF2256873.1"/>
    <property type="molecule type" value="Genomic_DNA"/>
</dbReference>
<reference evidence="7 8" key="1">
    <citation type="submission" date="2023-03" db="EMBL/GenBank/DDBJ databases">
        <title>Draft genome sequence of type strain Streptomyces ferralitis JCM 14344.</title>
        <authorList>
            <person name="Klaysubun C."/>
            <person name="Duangmal K."/>
        </authorList>
    </citation>
    <scope>NUCLEOTIDE SEQUENCE [LARGE SCALE GENOMIC DNA]</scope>
    <source>
        <strain evidence="7 8">JCM 14344</strain>
    </source>
</reference>
<dbReference type="PANTHER" id="PTHR31885">
    <property type="entry name" value="GH04784P"/>
    <property type="match status" value="1"/>
</dbReference>
<organism evidence="7 8">
    <name type="scientific">Streptantibioticus ferralitis</name>
    <dbReference type="NCBI Taxonomy" id="236510"/>
    <lineage>
        <taxon>Bacteria</taxon>
        <taxon>Bacillati</taxon>
        <taxon>Actinomycetota</taxon>
        <taxon>Actinomycetes</taxon>
        <taxon>Kitasatosporales</taxon>
        <taxon>Streptomycetaceae</taxon>
        <taxon>Streptantibioticus</taxon>
    </lineage>
</organism>
<evidence type="ECO:0000256" key="3">
    <source>
        <dbReference type="ARBA" id="ARBA00022692"/>
    </source>
</evidence>
<feature type="transmembrane region" description="Helical" evidence="6">
    <location>
        <begin position="12"/>
        <end position="36"/>
    </location>
</feature>
<dbReference type="InterPro" id="IPR012506">
    <property type="entry name" value="TMEM86B-like"/>
</dbReference>
<evidence type="ECO:0000256" key="1">
    <source>
        <dbReference type="ARBA" id="ARBA00004141"/>
    </source>
</evidence>
<evidence type="ECO:0000313" key="8">
    <source>
        <dbReference type="Proteomes" id="UP001220022"/>
    </source>
</evidence>
<dbReference type="Pfam" id="PF07947">
    <property type="entry name" value="YhhN"/>
    <property type="match status" value="1"/>
</dbReference>
<feature type="transmembrane region" description="Helical" evidence="6">
    <location>
        <begin position="114"/>
        <end position="135"/>
    </location>
</feature>
<feature type="transmembrane region" description="Helical" evidence="6">
    <location>
        <begin position="82"/>
        <end position="102"/>
    </location>
</feature>
<evidence type="ECO:0000256" key="6">
    <source>
        <dbReference type="SAM" id="Phobius"/>
    </source>
</evidence>